<feature type="transmembrane region" description="Helical" evidence="6">
    <location>
        <begin position="103"/>
        <end position="129"/>
    </location>
</feature>
<dbReference type="InterPro" id="IPR039714">
    <property type="entry name" value="TMEM134"/>
</dbReference>
<keyword evidence="4 6" id="KW-1133">Transmembrane helix</keyword>
<dbReference type="PANTHER" id="PTHR13558">
    <property type="entry name" value="TRANSMEMBRANE PROTEIN 134"/>
    <property type="match status" value="1"/>
</dbReference>
<dbReference type="STRING" id="131310.A0A0N4ZMB9"/>
<organism evidence="7 8">
    <name type="scientific">Parastrongyloides trichosuri</name>
    <name type="common">Possum-specific nematode worm</name>
    <dbReference type="NCBI Taxonomy" id="131310"/>
    <lineage>
        <taxon>Eukaryota</taxon>
        <taxon>Metazoa</taxon>
        <taxon>Ecdysozoa</taxon>
        <taxon>Nematoda</taxon>
        <taxon>Chromadorea</taxon>
        <taxon>Rhabditida</taxon>
        <taxon>Tylenchina</taxon>
        <taxon>Panagrolaimomorpha</taxon>
        <taxon>Strongyloidoidea</taxon>
        <taxon>Strongyloididae</taxon>
        <taxon>Parastrongyloides</taxon>
    </lineage>
</organism>
<comment type="subcellular location">
    <subcellularLocation>
        <location evidence="1">Membrane</location>
        <topology evidence="1">Multi-pass membrane protein</topology>
    </subcellularLocation>
</comment>
<comment type="similarity">
    <text evidence="2">Belongs to the TMEM134/TMEM230 family.</text>
</comment>
<evidence type="ECO:0000256" key="5">
    <source>
        <dbReference type="ARBA" id="ARBA00023136"/>
    </source>
</evidence>
<dbReference type="PANTHER" id="PTHR13558:SF1">
    <property type="entry name" value="TRANSMEMBRANE PROTEIN 134"/>
    <property type="match status" value="1"/>
</dbReference>
<dbReference type="AlphaFoldDB" id="A0A0N4ZMB9"/>
<evidence type="ECO:0000256" key="6">
    <source>
        <dbReference type="SAM" id="Phobius"/>
    </source>
</evidence>
<evidence type="ECO:0000313" key="7">
    <source>
        <dbReference type="Proteomes" id="UP000038045"/>
    </source>
</evidence>
<dbReference type="InterPro" id="IPR008590">
    <property type="entry name" value="TMEM_230/134"/>
</dbReference>
<evidence type="ECO:0000256" key="4">
    <source>
        <dbReference type="ARBA" id="ARBA00022989"/>
    </source>
</evidence>
<dbReference type="Proteomes" id="UP000038045">
    <property type="component" value="Unplaced"/>
</dbReference>
<feature type="transmembrane region" description="Helical" evidence="6">
    <location>
        <begin position="135"/>
        <end position="158"/>
    </location>
</feature>
<protein>
    <submittedName>
        <fullName evidence="8">Transmembrane protein 134</fullName>
    </submittedName>
</protein>
<reference evidence="8" key="1">
    <citation type="submission" date="2017-02" db="UniProtKB">
        <authorList>
            <consortium name="WormBaseParasite"/>
        </authorList>
    </citation>
    <scope>IDENTIFICATION</scope>
</reference>
<keyword evidence="5 6" id="KW-0472">Membrane</keyword>
<keyword evidence="3 6" id="KW-0812">Transmembrane</keyword>
<name>A0A0N4ZMB9_PARTI</name>
<keyword evidence="7" id="KW-1185">Reference proteome</keyword>
<dbReference type="GO" id="GO:0016020">
    <property type="term" value="C:membrane"/>
    <property type="evidence" value="ECO:0007669"/>
    <property type="project" value="UniProtKB-SubCell"/>
</dbReference>
<evidence type="ECO:0000313" key="8">
    <source>
        <dbReference type="WBParaSite" id="PTRK_0000968800.1"/>
    </source>
</evidence>
<sequence>MSHHFMGHSRNLSQGQHLIGTEHHDDEEDVLDLRLNGLGAHIESPRFYRPRPEVTMSPGHLQNYSTLSDGGSYYQPTNGVSLKNSQTFCCCCTNPYLKTNIRVVILSIFLTIFGLVVTTFGFVAMFYLTHIDLHGWLFVIVGILFFIPGCYHCVYIICALSGRPGYDFENLPTFKKPLV</sequence>
<evidence type="ECO:0000256" key="3">
    <source>
        <dbReference type="ARBA" id="ARBA00022692"/>
    </source>
</evidence>
<evidence type="ECO:0000256" key="2">
    <source>
        <dbReference type="ARBA" id="ARBA00007743"/>
    </source>
</evidence>
<proteinExistence type="inferred from homology"/>
<dbReference type="WBParaSite" id="PTRK_0000968800.1">
    <property type="protein sequence ID" value="PTRK_0000968800.1"/>
    <property type="gene ID" value="PTRK_0000968800"/>
</dbReference>
<dbReference type="Pfam" id="PF05915">
    <property type="entry name" value="TMEM_230_134"/>
    <property type="match status" value="1"/>
</dbReference>
<evidence type="ECO:0000256" key="1">
    <source>
        <dbReference type="ARBA" id="ARBA00004141"/>
    </source>
</evidence>
<accession>A0A0N4ZMB9</accession>